<gene>
    <name evidence="1" type="ORF">PHYPA_008482</name>
</gene>
<dbReference type="Proteomes" id="UP000006727">
    <property type="component" value="Chromosome 6"/>
</dbReference>
<reference evidence="1 3" key="1">
    <citation type="journal article" date="2008" name="Science">
        <title>The Physcomitrella genome reveals evolutionary insights into the conquest of land by plants.</title>
        <authorList>
            <person name="Rensing S."/>
            <person name="Lang D."/>
            <person name="Zimmer A."/>
            <person name="Terry A."/>
            <person name="Salamov A."/>
            <person name="Shapiro H."/>
            <person name="Nishiyama T."/>
            <person name="Perroud P.-F."/>
            <person name="Lindquist E."/>
            <person name="Kamisugi Y."/>
            <person name="Tanahashi T."/>
            <person name="Sakakibara K."/>
            <person name="Fujita T."/>
            <person name="Oishi K."/>
            <person name="Shin-I T."/>
            <person name="Kuroki Y."/>
            <person name="Toyoda A."/>
            <person name="Suzuki Y."/>
            <person name="Hashimoto A."/>
            <person name="Yamaguchi K."/>
            <person name="Sugano A."/>
            <person name="Kohara Y."/>
            <person name="Fujiyama A."/>
            <person name="Anterola A."/>
            <person name="Aoki S."/>
            <person name="Ashton N."/>
            <person name="Barbazuk W.B."/>
            <person name="Barker E."/>
            <person name="Bennetzen J."/>
            <person name="Bezanilla M."/>
            <person name="Blankenship R."/>
            <person name="Cho S.H."/>
            <person name="Dutcher S."/>
            <person name="Estelle M."/>
            <person name="Fawcett J.A."/>
            <person name="Gundlach H."/>
            <person name="Hanada K."/>
            <person name="Heyl A."/>
            <person name="Hicks K.A."/>
            <person name="Hugh J."/>
            <person name="Lohr M."/>
            <person name="Mayer K."/>
            <person name="Melkozernov A."/>
            <person name="Murata T."/>
            <person name="Nelson D."/>
            <person name="Pils B."/>
            <person name="Prigge M."/>
            <person name="Reiss B."/>
            <person name="Renner T."/>
            <person name="Rombauts S."/>
            <person name="Rushton P."/>
            <person name="Sanderfoot A."/>
            <person name="Schween G."/>
            <person name="Shiu S.-H."/>
            <person name="Stueber K."/>
            <person name="Theodoulou F.L."/>
            <person name="Tu H."/>
            <person name="Van de Peer Y."/>
            <person name="Verrier P.J."/>
            <person name="Waters E."/>
            <person name="Wood A."/>
            <person name="Yang L."/>
            <person name="Cove D."/>
            <person name="Cuming A."/>
            <person name="Hasebe M."/>
            <person name="Lucas S."/>
            <person name="Mishler D.B."/>
            <person name="Reski R."/>
            <person name="Grigoriev I."/>
            <person name="Quatrano R.S."/>
            <person name="Boore J.L."/>
        </authorList>
    </citation>
    <scope>NUCLEOTIDE SEQUENCE [LARGE SCALE GENOMIC DNA]</scope>
    <source>
        <strain evidence="2 3">cv. Gransden 2004</strain>
    </source>
</reference>
<dbReference type="EnsemblPlants" id="Pp3c6_4080V3.2">
    <property type="protein sequence ID" value="Pp3c6_4080V3.2"/>
    <property type="gene ID" value="Pp3c6_4080"/>
</dbReference>
<evidence type="ECO:0000313" key="2">
    <source>
        <dbReference type="EnsemblPlants" id="Pp3c6_4080V3.1"/>
    </source>
</evidence>
<dbReference type="EnsemblPlants" id="Pp3c6_4080V3.1">
    <property type="protein sequence ID" value="Pp3c6_4080V3.1"/>
    <property type="gene ID" value="Pp3c6_4080"/>
</dbReference>
<reference evidence="1 3" key="2">
    <citation type="journal article" date="2018" name="Plant J.">
        <title>The Physcomitrella patens chromosome-scale assembly reveals moss genome structure and evolution.</title>
        <authorList>
            <person name="Lang D."/>
            <person name="Ullrich K.K."/>
            <person name="Murat F."/>
            <person name="Fuchs J."/>
            <person name="Jenkins J."/>
            <person name="Haas F.B."/>
            <person name="Piednoel M."/>
            <person name="Gundlach H."/>
            <person name="Van Bel M."/>
            <person name="Meyberg R."/>
            <person name="Vives C."/>
            <person name="Morata J."/>
            <person name="Symeonidi A."/>
            <person name="Hiss M."/>
            <person name="Muchero W."/>
            <person name="Kamisugi Y."/>
            <person name="Saleh O."/>
            <person name="Blanc G."/>
            <person name="Decker E.L."/>
            <person name="van Gessel N."/>
            <person name="Grimwood J."/>
            <person name="Hayes R.D."/>
            <person name="Graham S.W."/>
            <person name="Gunter L.E."/>
            <person name="McDaniel S.F."/>
            <person name="Hoernstein S.N.W."/>
            <person name="Larsson A."/>
            <person name="Li F.W."/>
            <person name="Perroud P.F."/>
            <person name="Phillips J."/>
            <person name="Ranjan P."/>
            <person name="Rokshar D.S."/>
            <person name="Rothfels C.J."/>
            <person name="Schneider L."/>
            <person name="Shu S."/>
            <person name="Stevenson D.W."/>
            <person name="Thummler F."/>
            <person name="Tillich M."/>
            <person name="Villarreal Aguilar J.C."/>
            <person name="Widiez T."/>
            <person name="Wong G.K."/>
            <person name="Wymore A."/>
            <person name="Zhang Y."/>
            <person name="Zimmer A.D."/>
            <person name="Quatrano R.S."/>
            <person name="Mayer K.F.X."/>
            <person name="Goodstein D."/>
            <person name="Casacuberta J.M."/>
            <person name="Vandepoele K."/>
            <person name="Reski R."/>
            <person name="Cuming A.C."/>
            <person name="Tuskan G.A."/>
            <person name="Maumus F."/>
            <person name="Salse J."/>
            <person name="Schmutz J."/>
            <person name="Rensing S.A."/>
        </authorList>
    </citation>
    <scope>NUCLEOTIDE SEQUENCE [LARGE SCALE GENOMIC DNA]</scope>
    <source>
        <strain evidence="2 3">cv. Gransden 2004</strain>
    </source>
</reference>
<dbReference type="EMBL" id="ABEU02000006">
    <property type="protein sequence ID" value="PNR52108.1"/>
    <property type="molecule type" value="Genomic_DNA"/>
</dbReference>
<dbReference type="Gramene" id="Pp3c6_4080V3.2">
    <property type="protein sequence ID" value="Pp3c6_4080V3.2"/>
    <property type="gene ID" value="Pp3c6_4080"/>
</dbReference>
<dbReference type="AlphaFoldDB" id="A0A2K1KEA6"/>
<evidence type="ECO:0000313" key="3">
    <source>
        <dbReference type="Proteomes" id="UP000006727"/>
    </source>
</evidence>
<protein>
    <submittedName>
        <fullName evidence="1 2">Uncharacterized protein</fullName>
    </submittedName>
</protein>
<organism evidence="1">
    <name type="scientific">Physcomitrium patens</name>
    <name type="common">Spreading-leaved earth moss</name>
    <name type="synonym">Physcomitrella patens</name>
    <dbReference type="NCBI Taxonomy" id="3218"/>
    <lineage>
        <taxon>Eukaryota</taxon>
        <taxon>Viridiplantae</taxon>
        <taxon>Streptophyta</taxon>
        <taxon>Embryophyta</taxon>
        <taxon>Bryophyta</taxon>
        <taxon>Bryophytina</taxon>
        <taxon>Bryopsida</taxon>
        <taxon>Funariidae</taxon>
        <taxon>Funariales</taxon>
        <taxon>Funariaceae</taxon>
        <taxon>Physcomitrium</taxon>
    </lineage>
</organism>
<name>A0A2K1KEA6_PHYPA</name>
<evidence type="ECO:0000313" key="1">
    <source>
        <dbReference type="EMBL" id="PNR52108.1"/>
    </source>
</evidence>
<accession>A0A2K1KEA6</accession>
<reference evidence="2" key="3">
    <citation type="submission" date="2020-12" db="UniProtKB">
        <authorList>
            <consortium name="EnsemblPlants"/>
        </authorList>
    </citation>
    <scope>IDENTIFICATION</scope>
</reference>
<keyword evidence="3" id="KW-1185">Reference proteome</keyword>
<dbReference type="Gramene" id="Pp3c6_4080V3.1">
    <property type="protein sequence ID" value="Pp3c6_4080V3.1"/>
    <property type="gene ID" value="Pp3c6_4080"/>
</dbReference>
<proteinExistence type="predicted"/>
<sequence length="39" mass="4736">MSLIFKDNKIKKKKNLDKKTKKTKITMDYPLQIRINNKK</sequence>
<dbReference type="InParanoid" id="A0A2K1KEA6"/>